<dbReference type="InterPro" id="IPR012341">
    <property type="entry name" value="6hp_glycosidase-like_sf"/>
</dbReference>
<dbReference type="PROSITE" id="PS50011">
    <property type="entry name" value="PROTEIN_KINASE_DOM"/>
    <property type="match status" value="1"/>
</dbReference>
<reference evidence="2 3" key="1">
    <citation type="submission" date="2022-04" db="EMBL/GenBank/DDBJ databases">
        <title>The arsenic-methylating capacity of Chitinophaga filiformis YT5 during chitin decomposition.</title>
        <authorList>
            <person name="Chen G."/>
            <person name="Liang Y."/>
        </authorList>
    </citation>
    <scope>NUCLEOTIDE SEQUENCE [LARGE SCALE GENOMIC DNA]</scope>
    <source>
        <strain evidence="2 3">YT5</strain>
    </source>
</reference>
<dbReference type="PROSITE" id="PS00109">
    <property type="entry name" value="PROTEIN_KINASE_TYR"/>
    <property type="match status" value="1"/>
</dbReference>
<dbReference type="SUPFAM" id="SSF158745">
    <property type="entry name" value="LanC-like"/>
    <property type="match status" value="1"/>
</dbReference>
<feature type="domain" description="Protein kinase" evidence="1">
    <location>
        <begin position="31"/>
        <end position="297"/>
    </location>
</feature>
<sequence>MTTQPISATVEKPSMATNNVLKKWSLVDQTYLVLSIIKEDRKGSVYKCLYIKGIFDWGICILKEANASHNLDAAGRNNIDRLLWQANLLKEFKPLVPVPRIRQELRVNGNLYLPMEYIKGKTIEREFEENNKAIHTSLLRGRYPGLQMLDYLKDIISSISRLHEHGYVHRDITASNFIVTRAKKVVLIDPELSYSINRQFPTPPFELGTLGYMSPEQLNKQTPTFKEDIFAMGALIIRLLTGIDPYKIVEKDQLITKSKLDHFIGDDALSNMLLRCFDDDPDNRPSLEVIKDALSAFKTRLRDQGMKRQSSSIMAASDDALGTIIQSAIDAVCSPLMADDHGWFSFENNSPNEKVNPRQYRCEIHNGAAGVLYLLSVARQAHFRVDAFDSLASRTWSLLKTYLEDPNRIRPGLYSGSHGIAMALHYVSKVIPLATREEYDSVMAVLVSKAASTQEIKGGLAGKVLALLTLVEDHADENINEELDRCIQSILDSQNKNGSWKGLNGQKTSISLFTGTAGILLALIRYLKISENPKLIPAIRKGLHWLQSRAHRQGNSLFWSDWSVSRYNEWLYNGGCGIALTYIKAFEVLGDSYYRDLAYKALQYFDRNIIHNNLSHSYGLTGLGEVYLEAYKVFRDPEWLERAKEIVQHLLCLKKSSAQSGTYWLIEKEPKPIASFTSGNAGIIHFLIRYSAPYSFSFPFLL</sequence>
<keyword evidence="2" id="KW-0808">Transferase</keyword>
<dbReference type="SMART" id="SM01260">
    <property type="entry name" value="LANC_like"/>
    <property type="match status" value="1"/>
</dbReference>
<dbReference type="Pfam" id="PF05147">
    <property type="entry name" value="LANC_like"/>
    <property type="match status" value="1"/>
</dbReference>
<proteinExistence type="predicted"/>
<dbReference type="InterPro" id="IPR007822">
    <property type="entry name" value="LANC-like"/>
</dbReference>
<dbReference type="Proteomes" id="UP000830198">
    <property type="component" value="Chromosome"/>
</dbReference>
<keyword evidence="2" id="KW-0418">Kinase</keyword>
<evidence type="ECO:0000259" key="1">
    <source>
        <dbReference type="PROSITE" id="PS50011"/>
    </source>
</evidence>
<protein>
    <submittedName>
        <fullName evidence="2">Protein kinase</fullName>
    </submittedName>
</protein>
<dbReference type="GO" id="GO:0016301">
    <property type="term" value="F:kinase activity"/>
    <property type="evidence" value="ECO:0007669"/>
    <property type="project" value="UniProtKB-KW"/>
</dbReference>
<dbReference type="Gene3D" id="1.50.10.10">
    <property type="match status" value="1"/>
</dbReference>
<dbReference type="PANTHER" id="PTHR44167">
    <property type="entry name" value="OVARIAN-SPECIFIC SERINE/THREONINE-PROTEIN KINASE LOK-RELATED"/>
    <property type="match status" value="1"/>
</dbReference>
<dbReference type="RefSeq" id="WP_247810411.1">
    <property type="nucleotide sequence ID" value="NZ_CP095855.1"/>
</dbReference>
<dbReference type="InterPro" id="IPR000719">
    <property type="entry name" value="Prot_kinase_dom"/>
</dbReference>
<name>A0ABY4HXF3_CHIFI</name>
<dbReference type="InterPro" id="IPR011009">
    <property type="entry name" value="Kinase-like_dom_sf"/>
</dbReference>
<dbReference type="PANTHER" id="PTHR44167:SF24">
    <property type="entry name" value="SERINE_THREONINE-PROTEIN KINASE CHK2"/>
    <property type="match status" value="1"/>
</dbReference>
<accession>A0ABY4HXF3</accession>
<evidence type="ECO:0000313" key="3">
    <source>
        <dbReference type="Proteomes" id="UP000830198"/>
    </source>
</evidence>
<gene>
    <name evidence="2" type="ORF">MYF79_24260</name>
</gene>
<organism evidence="2 3">
    <name type="scientific">Chitinophaga filiformis</name>
    <name type="common">Myxococcus filiformis</name>
    <name type="synonym">Flexibacter filiformis</name>
    <dbReference type="NCBI Taxonomy" id="104663"/>
    <lineage>
        <taxon>Bacteria</taxon>
        <taxon>Pseudomonadati</taxon>
        <taxon>Bacteroidota</taxon>
        <taxon>Chitinophagia</taxon>
        <taxon>Chitinophagales</taxon>
        <taxon>Chitinophagaceae</taxon>
        <taxon>Chitinophaga</taxon>
    </lineage>
</organism>
<evidence type="ECO:0000313" key="2">
    <source>
        <dbReference type="EMBL" id="UPK68070.1"/>
    </source>
</evidence>
<dbReference type="Pfam" id="PF00069">
    <property type="entry name" value="Pkinase"/>
    <property type="match status" value="1"/>
</dbReference>
<dbReference type="InterPro" id="IPR008266">
    <property type="entry name" value="Tyr_kinase_AS"/>
</dbReference>
<dbReference type="SUPFAM" id="SSF56112">
    <property type="entry name" value="Protein kinase-like (PK-like)"/>
    <property type="match status" value="1"/>
</dbReference>
<dbReference type="EMBL" id="CP095855">
    <property type="protein sequence ID" value="UPK68070.1"/>
    <property type="molecule type" value="Genomic_DNA"/>
</dbReference>
<dbReference type="Gene3D" id="1.10.510.10">
    <property type="entry name" value="Transferase(Phosphotransferase) domain 1"/>
    <property type="match status" value="1"/>
</dbReference>
<keyword evidence="3" id="KW-1185">Reference proteome</keyword>